<keyword evidence="5 7" id="KW-0547">Nucleotide-binding</keyword>
<comment type="subcellular location">
    <subcellularLocation>
        <location evidence="7">Cytoplasm</location>
    </subcellularLocation>
</comment>
<feature type="domain" description="RNA 3'-terminal phosphate cyclase" evidence="9">
    <location>
        <begin position="12"/>
        <end position="332"/>
    </location>
</feature>
<keyword evidence="12" id="KW-1185">Reference proteome</keyword>
<proteinExistence type="inferred from homology"/>
<dbReference type="PANTHER" id="PTHR11096">
    <property type="entry name" value="RNA 3' TERMINAL PHOSPHATE CYCLASE"/>
    <property type="match status" value="1"/>
</dbReference>
<dbReference type="InterPro" id="IPR013792">
    <property type="entry name" value="RNA3'P_cycl/enolpyr_Trfase_a/b"/>
</dbReference>
<dbReference type="EC" id="6.5.1.4" evidence="7 8"/>
<dbReference type="AlphaFoldDB" id="U3TEV5"/>
<dbReference type="GO" id="GO:0005524">
    <property type="term" value="F:ATP binding"/>
    <property type="evidence" value="ECO:0007669"/>
    <property type="project" value="UniProtKB-KW"/>
</dbReference>
<dbReference type="InterPro" id="IPR036553">
    <property type="entry name" value="RPTC_insert"/>
</dbReference>
<dbReference type="InterPro" id="IPR000228">
    <property type="entry name" value="RNA3'_term_phos_cyc"/>
</dbReference>
<organism evidence="11 12">
    <name type="scientific">Aeropyrum camini SY1 = JCM 12091</name>
    <dbReference type="NCBI Taxonomy" id="1198449"/>
    <lineage>
        <taxon>Archaea</taxon>
        <taxon>Thermoproteota</taxon>
        <taxon>Thermoprotei</taxon>
        <taxon>Desulfurococcales</taxon>
        <taxon>Desulfurococcaceae</taxon>
        <taxon>Aeropyrum</taxon>
    </lineage>
</organism>
<dbReference type="HAMAP" id="MF_00200">
    <property type="entry name" value="RTC"/>
    <property type="match status" value="1"/>
</dbReference>
<dbReference type="EMBL" id="AP012489">
    <property type="protein sequence ID" value="BAN89864.1"/>
    <property type="molecule type" value="Genomic_DNA"/>
</dbReference>
<evidence type="ECO:0000256" key="8">
    <source>
        <dbReference type="NCBIfam" id="TIGR03399"/>
    </source>
</evidence>
<evidence type="ECO:0000256" key="7">
    <source>
        <dbReference type="HAMAP-Rule" id="MF_00200"/>
    </source>
</evidence>
<dbReference type="Proteomes" id="UP000016887">
    <property type="component" value="Chromosome"/>
</dbReference>
<comment type="function">
    <text evidence="7">Catalyzes the conversion of 3'-phosphate to a 2',3'-cyclic phosphodiester at the end of RNA. The mechanism of action of the enzyme occurs in 3 steps: (A) adenylation of the enzyme by ATP; (B) transfer of adenylate to an RNA-N3'P to produce RNA-N3'PP5'A; (C) and attack of the adjacent 2'-hydroxyl on the 3'-phosphorus in the diester linkage to produce the cyclic end product. The biological role of this enzyme is unknown but it is likely to function in some aspects of cellular RNA processing.</text>
</comment>
<dbReference type="KEGG" id="acj:ACAM_0395"/>
<evidence type="ECO:0000259" key="9">
    <source>
        <dbReference type="Pfam" id="PF01137"/>
    </source>
</evidence>
<dbReference type="InterPro" id="IPR017770">
    <property type="entry name" value="RNA3'_term_phos_cyc_type_1"/>
</dbReference>
<feature type="domain" description="RNA 3'-terminal phosphate cyclase insert" evidence="10">
    <location>
        <begin position="185"/>
        <end position="285"/>
    </location>
</feature>
<accession>U3TEV5</accession>
<keyword evidence="3 7" id="KW-0963">Cytoplasm</keyword>
<dbReference type="PATRIC" id="fig|1198449.6.peg.398"/>
<comment type="caution">
    <text evidence="7">Lacks conserved residue(s) required for the propagation of feature annotation.</text>
</comment>
<evidence type="ECO:0000256" key="4">
    <source>
        <dbReference type="ARBA" id="ARBA00022598"/>
    </source>
</evidence>
<evidence type="ECO:0000256" key="1">
    <source>
        <dbReference type="ARBA" id="ARBA00009206"/>
    </source>
</evidence>
<dbReference type="PIRSF" id="PIRSF005378">
    <property type="entry name" value="RNA3'_term_phos_cycl_euk"/>
    <property type="match status" value="1"/>
</dbReference>
<evidence type="ECO:0000313" key="12">
    <source>
        <dbReference type="Proteomes" id="UP000016887"/>
    </source>
</evidence>
<dbReference type="CDD" id="cd00874">
    <property type="entry name" value="RNA_Cyclase_Class_II"/>
    <property type="match status" value="1"/>
</dbReference>
<sequence>MGGGWIVIDGSMGEGGGQILRTAVALAAVIGRPLRIVNIRARRRPPGLRPQHLTAVRAVAAISGGRLRGAEVGSTTLEFIPGRIKGGRYRFDVGTAGSVALIIQALAPVLAYSDSPVEVELTGGTDVPMAPTIDYMREVFARVLSMLGYEIEIEVLRRGHYPRGGGRVVVRAPDPPEGFRARSFVERGYLKGVYIRSHAVRLPGSIAERQARSAASLVRERLGVVPEVEIEAYKPHSDPHLGPGTGILVWAVFDEAVMGGDSIGRKGKPAEVVGREAAESLLEDLGTGAALDRHMSDMAPVYLALAEGDSTIFGAKLTSHASTILELLSIMVDGFEYRILEGGLDSPFKAELKGAAVAPR</sequence>
<dbReference type="RefSeq" id="WP_022541141.1">
    <property type="nucleotide sequence ID" value="NC_022521.1"/>
</dbReference>
<dbReference type="InterPro" id="IPR013791">
    <property type="entry name" value="RNA3'-term_phos_cycl_insert"/>
</dbReference>
<keyword evidence="6 7" id="KW-0067">ATP-binding</keyword>
<evidence type="ECO:0000259" key="10">
    <source>
        <dbReference type="Pfam" id="PF05189"/>
    </source>
</evidence>
<dbReference type="SUPFAM" id="SSF55205">
    <property type="entry name" value="EPT/RTPC-like"/>
    <property type="match status" value="1"/>
</dbReference>
<dbReference type="Gene3D" id="3.65.10.20">
    <property type="entry name" value="RNA 3'-terminal phosphate cyclase domain"/>
    <property type="match status" value="1"/>
</dbReference>
<dbReference type="NCBIfam" id="TIGR03399">
    <property type="entry name" value="RNA_3prim_cycl"/>
    <property type="match status" value="1"/>
</dbReference>
<dbReference type="InterPro" id="IPR023797">
    <property type="entry name" value="RNA3'_phos_cyclase_dom"/>
</dbReference>
<evidence type="ECO:0000256" key="3">
    <source>
        <dbReference type="ARBA" id="ARBA00022490"/>
    </source>
</evidence>
<evidence type="ECO:0000256" key="5">
    <source>
        <dbReference type="ARBA" id="ARBA00022741"/>
    </source>
</evidence>
<dbReference type="GO" id="GO:0005737">
    <property type="term" value="C:cytoplasm"/>
    <property type="evidence" value="ECO:0007669"/>
    <property type="project" value="UniProtKB-SubCell"/>
</dbReference>
<evidence type="ECO:0000256" key="2">
    <source>
        <dbReference type="ARBA" id="ARBA00021428"/>
    </source>
</evidence>
<dbReference type="PROSITE" id="PS01287">
    <property type="entry name" value="RTC"/>
    <property type="match status" value="1"/>
</dbReference>
<dbReference type="eggNOG" id="arCOG04125">
    <property type="taxonomic scope" value="Archaea"/>
</dbReference>
<dbReference type="GO" id="GO:0003963">
    <property type="term" value="F:RNA-3'-phosphate cyclase activity"/>
    <property type="evidence" value="ECO:0007669"/>
    <property type="project" value="UniProtKB-UniRule"/>
</dbReference>
<gene>
    <name evidence="7 11" type="primary">rtcA</name>
    <name evidence="11" type="ORF">ACAM_0395</name>
</gene>
<reference evidence="11 12" key="1">
    <citation type="journal article" date="2013" name="Appl. Environ. Microbiol.">
        <title>Variation of the Virus-Related Elements within Syntenic Genomes of the Hyperthermophilic Archaeon Aeropyrum.</title>
        <authorList>
            <person name="Daifuku T."/>
            <person name="Yoshida T."/>
            <person name="Kitamura T."/>
            <person name="Kawaichi S."/>
            <person name="Inoue T."/>
            <person name="Nomura K."/>
            <person name="Yoshida Y."/>
            <person name="Kuno S."/>
            <person name="Sako Y."/>
        </authorList>
    </citation>
    <scope>NUCLEOTIDE SEQUENCE [LARGE SCALE GENOMIC DNA]</scope>
    <source>
        <strain evidence="11 12">SY1</strain>
    </source>
</reference>
<dbReference type="Pfam" id="PF01137">
    <property type="entry name" value="RTC"/>
    <property type="match status" value="1"/>
</dbReference>
<evidence type="ECO:0000256" key="6">
    <source>
        <dbReference type="ARBA" id="ARBA00022840"/>
    </source>
</evidence>
<name>U3TEV5_9CREN</name>
<comment type="similarity">
    <text evidence="1 7">Belongs to the RNA 3'-terminal cyclase family. Type 1 subfamily.</text>
</comment>
<dbReference type="GeneID" id="17109884"/>
<dbReference type="PANTHER" id="PTHR11096:SF0">
    <property type="entry name" value="RNA 3'-TERMINAL PHOSPHATE CYCLASE"/>
    <property type="match status" value="1"/>
</dbReference>
<protein>
    <recommendedName>
        <fullName evidence="2 7">RNA 3'-terminal phosphate cyclase</fullName>
        <shortName evidence="7">RNA cyclase</shortName>
        <shortName evidence="7">RNA-3'-phosphate cyclase</shortName>
        <ecNumber evidence="7 8">6.5.1.4</ecNumber>
    </recommendedName>
</protein>
<dbReference type="SUPFAM" id="SSF52913">
    <property type="entry name" value="RNA 3'-terminal phosphate cyclase, RPTC, insert domain"/>
    <property type="match status" value="1"/>
</dbReference>
<dbReference type="Gene3D" id="3.30.360.20">
    <property type="entry name" value="RNA 3'-terminal phosphate cyclase, insert domain"/>
    <property type="match status" value="1"/>
</dbReference>
<dbReference type="GO" id="GO:0006396">
    <property type="term" value="P:RNA processing"/>
    <property type="evidence" value="ECO:0007669"/>
    <property type="project" value="UniProtKB-UniRule"/>
</dbReference>
<evidence type="ECO:0000313" key="11">
    <source>
        <dbReference type="EMBL" id="BAN89864.1"/>
    </source>
</evidence>
<feature type="binding site" evidence="7">
    <location>
        <position position="104"/>
    </location>
    <ligand>
        <name>ATP</name>
        <dbReference type="ChEBI" id="CHEBI:30616"/>
    </ligand>
</feature>
<comment type="catalytic activity">
    <reaction evidence="7">
        <text>a 3'-end 3'-phospho-ribonucleotide-RNA + ATP = a 3'-end 2',3'-cyclophospho-ribonucleotide-RNA + AMP + diphosphate</text>
        <dbReference type="Rhea" id="RHEA:23976"/>
        <dbReference type="Rhea" id="RHEA-COMP:10463"/>
        <dbReference type="Rhea" id="RHEA-COMP:10464"/>
        <dbReference type="ChEBI" id="CHEBI:30616"/>
        <dbReference type="ChEBI" id="CHEBI:33019"/>
        <dbReference type="ChEBI" id="CHEBI:83062"/>
        <dbReference type="ChEBI" id="CHEBI:83064"/>
        <dbReference type="ChEBI" id="CHEBI:456215"/>
        <dbReference type="EC" id="6.5.1.4"/>
    </reaction>
</comment>
<dbReference type="InterPro" id="IPR020719">
    <property type="entry name" value="RNA3'_term_phos_cycl-like_CS"/>
</dbReference>
<dbReference type="OrthoDB" id="7994at2157"/>
<feature type="active site" description="Tele-AMP-histidine intermediate" evidence="7">
    <location>
        <position position="320"/>
    </location>
</feature>
<keyword evidence="4 7" id="KW-0436">Ligase</keyword>
<dbReference type="Pfam" id="PF05189">
    <property type="entry name" value="RTC_insert"/>
    <property type="match status" value="1"/>
</dbReference>
<dbReference type="STRING" id="1198449.ACAM_0395"/>
<dbReference type="InterPro" id="IPR037136">
    <property type="entry name" value="RNA3'_phos_cyclase_dom_sf"/>
</dbReference>